<comment type="caution">
    <text evidence="1">The sequence shown here is derived from an EMBL/GenBank/DDBJ whole genome shotgun (WGS) entry which is preliminary data.</text>
</comment>
<proteinExistence type="predicted"/>
<evidence type="ECO:0008006" key="2">
    <source>
        <dbReference type="Google" id="ProtNLM"/>
    </source>
</evidence>
<sequence length="346" mass="36747">MRTPCEISRPAKRNSMPLRLSRVLFGFLFLAAVARADIVRTSDNHIPVDPSKPVFLDFSTFAGSLNVKASDAPEIEVHIRYEYAAKDPAKADEIRRNLTLHIGREGNGAKVTAEYSRDIHWTFESWPPVRLAFTITVPRQCNLKLVTRDGGIAIGEVKGHAEVKTGYGLIYFKGLDGDIVASSDFGDIVVAHCTGNLKLRSVSGNFRVGPVGGFADVFGYGGQIEVESAGAGVRAETSGADLICGFSDPIVAPATLITGGANMLISLHPHSACTLDLKASIFGRIVNVKNKLVFKAVSGGIGHSRAVLELNGGGPKIHAKAGGGSIYLEETALAPGKARPVTPYSP</sequence>
<organism evidence="1">
    <name type="scientific">mine drainage metagenome</name>
    <dbReference type="NCBI Taxonomy" id="410659"/>
    <lineage>
        <taxon>unclassified sequences</taxon>
        <taxon>metagenomes</taxon>
        <taxon>ecological metagenomes</taxon>
    </lineage>
</organism>
<accession>A0A1J5T2G0</accession>
<evidence type="ECO:0000313" key="1">
    <source>
        <dbReference type="EMBL" id="OIR06374.1"/>
    </source>
</evidence>
<name>A0A1J5T2G0_9ZZZZ</name>
<dbReference type="AlphaFoldDB" id="A0A1J5T2G0"/>
<reference evidence="1" key="1">
    <citation type="submission" date="2016-10" db="EMBL/GenBank/DDBJ databases">
        <title>Sequence of Gallionella enrichment culture.</title>
        <authorList>
            <person name="Poehlein A."/>
            <person name="Muehling M."/>
            <person name="Daniel R."/>
        </authorList>
    </citation>
    <scope>NUCLEOTIDE SEQUENCE</scope>
</reference>
<protein>
    <recommendedName>
        <fullName evidence="2">Adhesin domain-containing protein</fullName>
    </recommendedName>
</protein>
<gene>
    <name evidence="1" type="ORF">GALL_115640</name>
</gene>
<dbReference type="EMBL" id="MLJW01000044">
    <property type="protein sequence ID" value="OIR06374.1"/>
    <property type="molecule type" value="Genomic_DNA"/>
</dbReference>